<reference evidence="1 2" key="1">
    <citation type="journal article" name="Sci. Rep.">
        <title>Telomere-to-telomere assembled and centromere annotated genomes of the two main subspecies of the button mushroom Agaricus bisporus reveal especially polymorphic chromosome ends.</title>
        <authorList>
            <person name="Sonnenberg A.S.M."/>
            <person name="Sedaghat-Telgerd N."/>
            <person name="Lavrijssen B."/>
            <person name="Ohm R.A."/>
            <person name="Hendrickx P.M."/>
            <person name="Scholtmeijer K."/>
            <person name="Baars J.J.P."/>
            <person name="van Peer A."/>
        </authorList>
    </citation>
    <scope>NUCLEOTIDE SEQUENCE [LARGE SCALE GENOMIC DNA]</scope>
    <source>
        <strain evidence="1 2">H119_p4</strain>
    </source>
</reference>
<sequence length="218" mass="25027">MNNPEISSLGPYLSRLPTELVLEIVITYSSISQKDYASLLLTSRLLYDLCRLTCLPFVPIVLQTSLRTAQFADYLDIDDEIAPRVRRLWIMKDQHSIIPRCTNLTTLACDGHDLIPTISSNEFYHTQLTNLTIMGLWDFWLPFTNAKYGRVLCGQLDKLRLLDHLFLHNVDMKWLASLKELTYWSIEVRGGHSQFNSELSLLDALPTLQNWAGLLIVD</sequence>
<accession>A0A8H7C699</accession>
<evidence type="ECO:0008006" key="3">
    <source>
        <dbReference type="Google" id="ProtNLM"/>
    </source>
</evidence>
<evidence type="ECO:0000313" key="2">
    <source>
        <dbReference type="Proteomes" id="UP000629468"/>
    </source>
</evidence>
<protein>
    <recommendedName>
        <fullName evidence="3">F-box domain-containing protein</fullName>
    </recommendedName>
</protein>
<comment type="caution">
    <text evidence="1">The sequence shown here is derived from an EMBL/GenBank/DDBJ whole genome shotgun (WGS) entry which is preliminary data.</text>
</comment>
<evidence type="ECO:0000313" key="1">
    <source>
        <dbReference type="EMBL" id="KAF7767904.1"/>
    </source>
</evidence>
<dbReference type="EMBL" id="JABXXO010000010">
    <property type="protein sequence ID" value="KAF7767904.1"/>
    <property type="molecule type" value="Genomic_DNA"/>
</dbReference>
<name>A0A8H7C699_AGABI</name>
<dbReference type="Proteomes" id="UP000629468">
    <property type="component" value="Unassembled WGS sequence"/>
</dbReference>
<organism evidence="1 2">
    <name type="scientific">Agaricus bisporus var. burnettii</name>
    <dbReference type="NCBI Taxonomy" id="192524"/>
    <lineage>
        <taxon>Eukaryota</taxon>
        <taxon>Fungi</taxon>
        <taxon>Dikarya</taxon>
        <taxon>Basidiomycota</taxon>
        <taxon>Agaricomycotina</taxon>
        <taxon>Agaricomycetes</taxon>
        <taxon>Agaricomycetidae</taxon>
        <taxon>Agaricales</taxon>
        <taxon>Agaricineae</taxon>
        <taxon>Agaricaceae</taxon>
        <taxon>Agaricus</taxon>
    </lineage>
</organism>
<gene>
    <name evidence="1" type="ORF">Agabi119p4_7147</name>
</gene>
<proteinExistence type="predicted"/>
<dbReference type="AlphaFoldDB" id="A0A8H7C699"/>